<reference evidence="2 5" key="2">
    <citation type="submission" date="2019-02" db="EMBL/GenBank/DDBJ databases">
        <title>Complete genome sequence of Desulfobacter hydrogenophilus AcRS1.</title>
        <authorList>
            <person name="Marietou A."/>
            <person name="Lund M.B."/>
            <person name="Marshall I.P.G."/>
            <person name="Schreiber L."/>
            <person name="Jorgensen B."/>
        </authorList>
    </citation>
    <scope>NUCLEOTIDE SEQUENCE [LARGE SCALE GENOMIC DNA]</scope>
    <source>
        <strain evidence="2 5">AcRS1</strain>
    </source>
</reference>
<dbReference type="GO" id="GO:0005829">
    <property type="term" value="C:cytosol"/>
    <property type="evidence" value="ECO:0007669"/>
    <property type="project" value="TreeGrafter"/>
</dbReference>
<dbReference type="NCBIfam" id="NF006562">
    <property type="entry name" value="PRK09065.1"/>
    <property type="match status" value="1"/>
</dbReference>
<dbReference type="InterPro" id="IPR017926">
    <property type="entry name" value="GATASE"/>
</dbReference>
<dbReference type="Proteomes" id="UP000293902">
    <property type="component" value="Chromosome"/>
</dbReference>
<dbReference type="RefSeq" id="WP_111960422.1">
    <property type="nucleotide sequence ID" value="NZ_CP036313.1"/>
</dbReference>
<dbReference type="InterPro" id="IPR029062">
    <property type="entry name" value="Class_I_gatase-like"/>
</dbReference>
<dbReference type="CDD" id="cd01741">
    <property type="entry name" value="GATase1_1"/>
    <property type="match status" value="1"/>
</dbReference>
<dbReference type="Pfam" id="PF00117">
    <property type="entry name" value="GATase"/>
    <property type="match status" value="1"/>
</dbReference>
<dbReference type="Gene3D" id="3.40.50.880">
    <property type="match status" value="1"/>
</dbReference>
<dbReference type="Proteomes" id="UP000248798">
    <property type="component" value="Unassembled WGS sequence"/>
</dbReference>
<dbReference type="GO" id="GO:0016740">
    <property type="term" value="F:transferase activity"/>
    <property type="evidence" value="ECO:0007669"/>
    <property type="project" value="UniProtKB-KW"/>
</dbReference>
<dbReference type="PROSITE" id="PS51273">
    <property type="entry name" value="GATASE_TYPE_1"/>
    <property type="match status" value="1"/>
</dbReference>
<evidence type="ECO:0000313" key="3">
    <source>
        <dbReference type="EMBL" id="RAM00029.1"/>
    </source>
</evidence>
<dbReference type="EMBL" id="CP036313">
    <property type="protein sequence ID" value="QBH14813.1"/>
    <property type="molecule type" value="Genomic_DNA"/>
</dbReference>
<keyword evidence="5" id="KW-1185">Reference proteome</keyword>
<dbReference type="SUPFAM" id="SSF52317">
    <property type="entry name" value="Class I glutamine amidotransferase-like"/>
    <property type="match status" value="1"/>
</dbReference>
<gene>
    <name evidence="3" type="ORF">DO021_21265</name>
    <name evidence="2" type="ORF">EYB58_18975</name>
</gene>
<reference evidence="3 4" key="1">
    <citation type="submission" date="2018-06" db="EMBL/GenBank/DDBJ databases">
        <title>Complete Genome Sequence of Desulfobacter hydrogenophilus (DSM3380).</title>
        <authorList>
            <person name="Marietou A."/>
            <person name="Schreiber L."/>
            <person name="Marshall I."/>
            <person name="Jorgensen B."/>
        </authorList>
    </citation>
    <scope>NUCLEOTIDE SEQUENCE [LARGE SCALE GENOMIC DNA]</scope>
    <source>
        <strain evidence="3 4">DSM 3380</strain>
    </source>
</reference>
<dbReference type="AlphaFoldDB" id="A0A328F6N2"/>
<proteinExistence type="predicted"/>
<dbReference type="PANTHER" id="PTHR42695:SF5">
    <property type="entry name" value="GLUTAMINE AMIDOTRANSFERASE YLR126C-RELATED"/>
    <property type="match status" value="1"/>
</dbReference>
<keyword evidence="3" id="KW-0808">Transferase</keyword>
<feature type="domain" description="Glutamine amidotransferase" evidence="1">
    <location>
        <begin position="17"/>
        <end position="189"/>
    </location>
</feature>
<evidence type="ECO:0000259" key="1">
    <source>
        <dbReference type="Pfam" id="PF00117"/>
    </source>
</evidence>
<protein>
    <submittedName>
        <fullName evidence="3">Glutamine amidotransferase</fullName>
    </submittedName>
</protein>
<evidence type="ECO:0000313" key="5">
    <source>
        <dbReference type="Proteomes" id="UP000293902"/>
    </source>
</evidence>
<dbReference type="PANTHER" id="PTHR42695">
    <property type="entry name" value="GLUTAMINE AMIDOTRANSFERASE YLR126C-RELATED"/>
    <property type="match status" value="1"/>
</dbReference>
<evidence type="ECO:0000313" key="2">
    <source>
        <dbReference type="EMBL" id="QBH14813.1"/>
    </source>
</evidence>
<dbReference type="PRINTS" id="PR00096">
    <property type="entry name" value="GATASE"/>
</dbReference>
<accession>A0A328F6N2</accession>
<organism evidence="3 4">
    <name type="scientific">Desulfobacter hydrogenophilus</name>
    <dbReference type="NCBI Taxonomy" id="2291"/>
    <lineage>
        <taxon>Bacteria</taxon>
        <taxon>Pseudomonadati</taxon>
        <taxon>Thermodesulfobacteriota</taxon>
        <taxon>Desulfobacteria</taxon>
        <taxon>Desulfobacterales</taxon>
        <taxon>Desulfobacteraceae</taxon>
        <taxon>Desulfobacter</taxon>
    </lineage>
</organism>
<dbReference type="EMBL" id="QLNI01000071">
    <property type="protein sequence ID" value="RAM00029.1"/>
    <property type="molecule type" value="Genomic_DNA"/>
</dbReference>
<name>A0A328F6N2_9BACT</name>
<dbReference type="InterPro" id="IPR044992">
    <property type="entry name" value="ChyE-like"/>
</dbReference>
<evidence type="ECO:0000313" key="4">
    <source>
        <dbReference type="Proteomes" id="UP000248798"/>
    </source>
</evidence>
<sequence>MKPVAIIKTGNTFSDIKNNHGDFETWIANGLGSATPAIEIIDVTLHHPLPQPDSLAGAVITGSHDNVTDNPHYCAELESWIRRMVAAQTPLLGICFGHQIIAKALGGVVDFHPVSLEVGTKEIQLLETGQKDMLFRGMPDRFKAHVFHSQSIRELPGKAVILVKNSFEPYQAVRFAPRTWGVQFHPEADDAIAKCYLFHLADDIRKSGQSLNQLSAQLEKTPYAAAILERFGHILSTMV</sequence>
<dbReference type="OrthoDB" id="9813383at2"/>
<keyword evidence="3" id="KW-0315">Glutamine amidotransferase</keyword>